<name>A0A8S1EAN2_9PELO</name>
<dbReference type="GO" id="GO:0006606">
    <property type="term" value="P:protein import into nucleus"/>
    <property type="evidence" value="ECO:0007669"/>
    <property type="project" value="TreeGrafter"/>
</dbReference>
<dbReference type="GO" id="GO:0005737">
    <property type="term" value="C:cytoplasm"/>
    <property type="evidence" value="ECO:0007669"/>
    <property type="project" value="TreeGrafter"/>
</dbReference>
<gene>
    <name evidence="2" type="ORF">CBOVIS_LOCUS582</name>
</gene>
<organism evidence="2 3">
    <name type="scientific">Caenorhabditis bovis</name>
    <dbReference type="NCBI Taxonomy" id="2654633"/>
    <lineage>
        <taxon>Eukaryota</taxon>
        <taxon>Metazoa</taxon>
        <taxon>Ecdysozoa</taxon>
        <taxon>Nematoda</taxon>
        <taxon>Chromadorea</taxon>
        <taxon>Rhabditida</taxon>
        <taxon>Rhabditina</taxon>
        <taxon>Rhabditomorpha</taxon>
        <taxon>Rhabditoidea</taxon>
        <taxon>Rhabditidae</taxon>
        <taxon>Peloderinae</taxon>
        <taxon>Caenorhabditis</taxon>
    </lineage>
</organism>
<keyword evidence="1" id="KW-0812">Transmembrane</keyword>
<dbReference type="AlphaFoldDB" id="A0A8S1EAN2"/>
<proteinExistence type="predicted"/>
<evidence type="ECO:0000313" key="2">
    <source>
        <dbReference type="EMBL" id="CAB3397115.1"/>
    </source>
</evidence>
<dbReference type="OrthoDB" id="5829916at2759"/>
<keyword evidence="1" id="KW-0472">Membrane</keyword>
<evidence type="ECO:0000313" key="3">
    <source>
        <dbReference type="Proteomes" id="UP000494206"/>
    </source>
</evidence>
<dbReference type="Proteomes" id="UP000494206">
    <property type="component" value="Unassembled WGS sequence"/>
</dbReference>
<evidence type="ECO:0000256" key="1">
    <source>
        <dbReference type="SAM" id="Phobius"/>
    </source>
</evidence>
<evidence type="ECO:0008006" key="4">
    <source>
        <dbReference type="Google" id="ProtNLM"/>
    </source>
</evidence>
<accession>A0A8S1EAN2</accession>
<dbReference type="GO" id="GO:0005634">
    <property type="term" value="C:nucleus"/>
    <property type="evidence" value="ECO:0007669"/>
    <property type="project" value="TreeGrafter"/>
</dbReference>
<sequence length="155" mass="17812">MTWSEKTDYCRIKSSDLRTCETCVGRGTDCFWCGGKTKECLPFDWYYPGCNIKHVKYNVCWVSTSAVAIVIAVCAGIIGVLLIAGVCYCCCRWKEYNRIHKMAKAKKWNDKQEAARAEMAERHSIRSNQRRAELEAYRMKYGISPKESTTEKPKV</sequence>
<keyword evidence="3" id="KW-1185">Reference proteome</keyword>
<keyword evidence="1" id="KW-1133">Transmembrane helix</keyword>
<dbReference type="PANTHER" id="PTHR15191">
    <property type="entry name" value="PROTEIN CBG20567"/>
    <property type="match status" value="1"/>
</dbReference>
<protein>
    <recommendedName>
        <fullName evidence="4">PSI domain-containing protein</fullName>
    </recommendedName>
</protein>
<reference evidence="2 3" key="1">
    <citation type="submission" date="2020-04" db="EMBL/GenBank/DDBJ databases">
        <authorList>
            <person name="Laetsch R D."/>
            <person name="Stevens L."/>
            <person name="Kumar S."/>
            <person name="Blaxter L. M."/>
        </authorList>
    </citation>
    <scope>NUCLEOTIDE SEQUENCE [LARGE SCALE GENOMIC DNA]</scope>
</reference>
<feature type="transmembrane region" description="Helical" evidence="1">
    <location>
        <begin position="66"/>
        <end position="91"/>
    </location>
</feature>
<dbReference type="EMBL" id="CADEPM010000001">
    <property type="protein sequence ID" value="CAB3397115.1"/>
    <property type="molecule type" value="Genomic_DNA"/>
</dbReference>
<comment type="caution">
    <text evidence="2">The sequence shown here is derived from an EMBL/GenBank/DDBJ whole genome shotgun (WGS) entry which is preliminary data.</text>
</comment>
<dbReference type="PANTHER" id="PTHR15191:SF3">
    <property type="entry name" value="PITUITARY TUMOR-TRANSFORMING GENE PROTEIN-BINDING FACTOR"/>
    <property type="match status" value="1"/>
</dbReference>
<dbReference type="InterPro" id="IPR052304">
    <property type="entry name" value="PTTG1IP"/>
</dbReference>